<dbReference type="GO" id="GO:0042284">
    <property type="term" value="F:sphingolipid delta-4 desaturase activity"/>
    <property type="evidence" value="ECO:0007669"/>
    <property type="project" value="UniProtKB-UniRule"/>
</dbReference>
<dbReference type="CDD" id="cd03508">
    <property type="entry name" value="Delta4-sphingolipid-FADS-like"/>
    <property type="match status" value="1"/>
</dbReference>
<gene>
    <name evidence="11" type="ORF">MNAN1_002274</name>
</gene>
<feature type="transmembrane region" description="Helical" evidence="9">
    <location>
        <begin position="201"/>
        <end position="222"/>
    </location>
</feature>
<evidence type="ECO:0000313" key="12">
    <source>
        <dbReference type="Proteomes" id="UP001213623"/>
    </source>
</evidence>
<dbReference type="SMART" id="SM01269">
    <property type="entry name" value="Lipid_DES"/>
    <property type="match status" value="1"/>
</dbReference>
<dbReference type="PANTHER" id="PTHR12879:SF8">
    <property type="entry name" value="SPHINGOLIPID DELTA(4)-DESATURASE DES1"/>
    <property type="match status" value="1"/>
</dbReference>
<reference evidence="11" key="1">
    <citation type="submission" date="2023-03" db="EMBL/GenBank/DDBJ databases">
        <title>Mating type loci evolution in Malassezia.</title>
        <authorList>
            <person name="Coelho M.A."/>
        </authorList>
    </citation>
    <scope>NUCLEOTIDE SEQUENCE</scope>
    <source>
        <strain evidence="11">CBS 9557</strain>
    </source>
</reference>
<keyword evidence="6 8" id="KW-0443">Lipid metabolism</keyword>
<evidence type="ECO:0000256" key="6">
    <source>
        <dbReference type="ARBA" id="ARBA00023098"/>
    </source>
</evidence>
<organism evidence="11 12">
    <name type="scientific">Malassezia nana</name>
    <dbReference type="NCBI Taxonomy" id="180528"/>
    <lineage>
        <taxon>Eukaryota</taxon>
        <taxon>Fungi</taxon>
        <taxon>Dikarya</taxon>
        <taxon>Basidiomycota</taxon>
        <taxon>Ustilaginomycotina</taxon>
        <taxon>Malasseziomycetes</taxon>
        <taxon>Malasseziales</taxon>
        <taxon>Malasseziaceae</taxon>
        <taxon>Malassezia</taxon>
    </lineage>
</organism>
<comment type="similarity">
    <text evidence="2 8">Belongs to the fatty acid desaturase type 1 family. DEGS subfamily.</text>
</comment>
<dbReference type="InterPro" id="IPR005804">
    <property type="entry name" value="FA_desaturase_dom"/>
</dbReference>
<feature type="transmembrane region" description="Helical" evidence="9">
    <location>
        <begin position="152"/>
        <end position="172"/>
    </location>
</feature>
<evidence type="ECO:0000256" key="2">
    <source>
        <dbReference type="ARBA" id="ARBA00006146"/>
    </source>
</evidence>
<evidence type="ECO:0000256" key="4">
    <source>
        <dbReference type="ARBA" id="ARBA00022989"/>
    </source>
</evidence>
<dbReference type="EC" id="1.14.19.17" evidence="8"/>
<evidence type="ECO:0000256" key="8">
    <source>
        <dbReference type="PIRNR" id="PIRNR017228"/>
    </source>
</evidence>
<feature type="transmembrane region" description="Helical" evidence="9">
    <location>
        <begin position="90"/>
        <end position="109"/>
    </location>
</feature>
<keyword evidence="4 9" id="KW-1133">Transmembrane helix</keyword>
<keyword evidence="7 8" id="KW-0472">Membrane</keyword>
<keyword evidence="8" id="KW-0746">Sphingolipid metabolism</keyword>
<comment type="catalytic activity">
    <reaction evidence="8">
        <text>an N-acylsphinganine + 2 Fe(II)-[cytochrome b5] + O2 + 2 H(+) = an N-acylsphing-4-enine + 2 Fe(III)-[cytochrome b5] + 2 H2O</text>
        <dbReference type="Rhea" id="RHEA:46544"/>
        <dbReference type="Rhea" id="RHEA-COMP:10438"/>
        <dbReference type="Rhea" id="RHEA-COMP:10439"/>
        <dbReference type="ChEBI" id="CHEBI:15377"/>
        <dbReference type="ChEBI" id="CHEBI:15378"/>
        <dbReference type="ChEBI" id="CHEBI:15379"/>
        <dbReference type="ChEBI" id="CHEBI:29033"/>
        <dbReference type="ChEBI" id="CHEBI:29034"/>
        <dbReference type="ChEBI" id="CHEBI:31488"/>
        <dbReference type="ChEBI" id="CHEBI:52639"/>
        <dbReference type="EC" id="1.14.19.17"/>
    </reaction>
</comment>
<keyword evidence="12" id="KW-1185">Reference proteome</keyword>
<dbReference type="Pfam" id="PF08557">
    <property type="entry name" value="Lipid_DES"/>
    <property type="match status" value="1"/>
</dbReference>
<dbReference type="PANTHER" id="PTHR12879">
    <property type="entry name" value="SPHINGOLIPID DELTA 4 DESATURASE/C-4 HYDROXYLASE PROTEIN DES2"/>
    <property type="match status" value="1"/>
</dbReference>
<feature type="domain" description="Sphingolipid delta4-desaturase N-terminal" evidence="10">
    <location>
        <begin position="53"/>
        <end position="91"/>
    </location>
</feature>
<dbReference type="Pfam" id="PF00487">
    <property type="entry name" value="FA_desaturase"/>
    <property type="match status" value="1"/>
</dbReference>
<dbReference type="GO" id="GO:0046513">
    <property type="term" value="P:ceramide biosynthetic process"/>
    <property type="evidence" value="ECO:0007669"/>
    <property type="project" value="TreeGrafter"/>
</dbReference>
<evidence type="ECO:0000256" key="3">
    <source>
        <dbReference type="ARBA" id="ARBA00022692"/>
    </source>
</evidence>
<dbReference type="InterPro" id="IPR013866">
    <property type="entry name" value="Sphingolipid_d4-desaturase_N"/>
</dbReference>
<keyword evidence="5 8" id="KW-0560">Oxidoreductase</keyword>
<evidence type="ECO:0000256" key="9">
    <source>
        <dbReference type="SAM" id="Phobius"/>
    </source>
</evidence>
<evidence type="ECO:0000259" key="10">
    <source>
        <dbReference type="SMART" id="SM01269"/>
    </source>
</evidence>
<accession>A0AAF0J3V4</accession>
<dbReference type="InterPro" id="IPR011388">
    <property type="entry name" value="DES1/DES2"/>
</dbReference>
<evidence type="ECO:0000256" key="5">
    <source>
        <dbReference type="ARBA" id="ARBA00023002"/>
    </source>
</evidence>
<feature type="transmembrane region" description="Helical" evidence="9">
    <location>
        <begin position="121"/>
        <end position="140"/>
    </location>
</feature>
<proteinExistence type="inferred from homology"/>
<comment type="subcellular location">
    <subcellularLocation>
        <location evidence="1">Membrane</location>
        <topology evidence="1">Multi-pass membrane protein</topology>
    </subcellularLocation>
</comment>
<comment type="function">
    <text evidence="8">Delta(4)-fatty-acid desaturase which introduces a double bond at the 4-position in the long-chain base (LCB) of ceramides.</text>
</comment>
<dbReference type="PIRSF" id="PIRSF017228">
    <property type="entry name" value="Sphnglp_dlt4_des"/>
    <property type="match status" value="1"/>
</dbReference>
<name>A0AAF0J3V4_9BASI</name>
<dbReference type="EMBL" id="CP119895">
    <property type="protein sequence ID" value="WFD27278.1"/>
    <property type="molecule type" value="Genomic_DNA"/>
</dbReference>
<evidence type="ECO:0000313" key="11">
    <source>
        <dbReference type="EMBL" id="WFD27278.1"/>
    </source>
</evidence>
<evidence type="ECO:0000256" key="1">
    <source>
        <dbReference type="ARBA" id="ARBA00004141"/>
    </source>
</evidence>
<dbReference type="Proteomes" id="UP001213623">
    <property type="component" value="Chromosome 4"/>
</dbReference>
<keyword evidence="3 9" id="KW-0812">Transmembrane</keyword>
<dbReference type="GO" id="GO:0016020">
    <property type="term" value="C:membrane"/>
    <property type="evidence" value="ECO:0007669"/>
    <property type="project" value="UniProtKB-SubCell"/>
</dbReference>
<feature type="transmembrane region" description="Helical" evidence="9">
    <location>
        <begin position="234"/>
        <end position="255"/>
    </location>
</feature>
<evidence type="ECO:0000256" key="7">
    <source>
        <dbReference type="ARBA" id="ARBA00023136"/>
    </source>
</evidence>
<comment type="pathway">
    <text evidence="8">Lipid metabolism; sphingolipid metabolism.</text>
</comment>
<protein>
    <recommendedName>
        <fullName evidence="8">Sphingolipid delta(4)-desaturase</fullName>
        <ecNumber evidence="8">1.14.19.17</ecNumber>
    </recommendedName>
</protein>
<dbReference type="AlphaFoldDB" id="A0AAF0J3V4"/>
<feature type="transmembrane region" description="Helical" evidence="9">
    <location>
        <begin position="261"/>
        <end position="282"/>
    </location>
</feature>
<sequence>MLGYFTKAAHKRKAAPSIHIDWSLYGGVESSQRESDPAATGRPWMPHVSEKPLPSDEFLWSLNEEPHRTRRIAILKAHPEVRKLMGHEPLTKYVATAVVCLQVAVAVTLTRLDIAPLDWRFLLTAYILGGVCNQHLFLAIHEITHNLAFKSIAANRLFAIFANLPVGIPFAMTFKPYHIEHHKHLGEDGIDTDMPTKFEMLLLNNVLGKTFFATFQLLFYAARPGFIRVQKVTGWHLLNITVQILFDVLICYLCGSARPLYYFLMSAFFAGSLHPVAGHFIAEHYMFSNIEQETWSYYGPLNILLYNVGYHNEHHDFPSVPWTRLPALRALAPEFYNVLPYHTSWTLVLLEFIFSHHSGMNMRVKRHPKFKALAADTAPEDKPNYIGWEVRNTQAT</sequence>